<name>A0A1W1C7L0_9ZZZZ</name>
<dbReference type="EMBL" id="FPHK01000055">
    <property type="protein sequence ID" value="SFV61745.1"/>
    <property type="molecule type" value="Genomic_DNA"/>
</dbReference>
<reference evidence="2" key="1">
    <citation type="submission" date="2016-10" db="EMBL/GenBank/DDBJ databases">
        <authorList>
            <person name="de Groot N.N."/>
        </authorList>
    </citation>
    <scope>NUCLEOTIDE SEQUENCE</scope>
</reference>
<organism evidence="2">
    <name type="scientific">hydrothermal vent metagenome</name>
    <dbReference type="NCBI Taxonomy" id="652676"/>
    <lineage>
        <taxon>unclassified sequences</taxon>
        <taxon>metagenomes</taxon>
        <taxon>ecological metagenomes</taxon>
    </lineage>
</organism>
<evidence type="ECO:0000259" key="1">
    <source>
        <dbReference type="Pfam" id="PF13116"/>
    </source>
</evidence>
<feature type="domain" description="YhdP central" evidence="1">
    <location>
        <begin position="664"/>
        <end position="921"/>
    </location>
</feature>
<dbReference type="Pfam" id="PF13116">
    <property type="entry name" value="YhdP"/>
    <property type="match status" value="1"/>
</dbReference>
<sequence length="958" mass="109673">MVIEKLKYNGINITLNHNINEKGFLHASAADFDFQANFQFQKQYFLFNIKAAQALKQKIKLNGKMIIDLQEQKLYSKLHFLLNNDADLLLYTTADKNRVDYTVTSQKDIEHIHKLVALFHLPKEIKFWTDDAIDAKTLTLKKFYGFLQYNDLSSAYRHLYINADINKLNYTYNPKLDAIHTQKTVLEFKNGILYIRPKKAYSYGMYLNKSWLKIDFTKPQEILTLHLLFNDGILNKDLLHILASYKIQLPFLQHNGKVKTNLTLRVNLMTLKIDAHGIFYAKKANFDYLGLNINAKDLLIKLDNYDVGIKMKAKYKNIADADVNVAYNAKHATGAIKFKVTKIALTKDQRLDTTKKPLYVTYKISPKGDMILVEKSNWIIKGINKNMHVSIDAMQIPFTLKNLQLYIPTTYCSIDKIADGFITGKINIKALQADLQLDLLNFTYQGIKLDQSNTPLKLHYNKSLSITAANTIFFTVNGSHYKLKNLLFKVQKNKLLLENAKLEIAKYITTTINTNYDLNLNRANINLKNFLLINPKNKKILYYKQNINLKLTTLKNAIKITAKQLQANFVLDKGKWILHLDSLASIAKNSNFLQKFNITNGKVSFYKNNKDKYTKFKGSINYKYKLLTDKDKIIKKYIIKGYLTKKQHIYFNVNNKIDVKVAQNIHINFDNCGLNTDDLVGFINLLIDKTKNADTKEKPLNIFVTGTNSYLYMGNNRYVISDTMDLQFYNGIVTAQLTHAKGKASFKMQNNIFHLYGSGFNDKFMEELLSLSKFNGGSLDFSMKGTFSDYTGIFYIKNTTIQDYVLLNNILAFINTVPSLATFSLPGYNTQGLYVNNAYMNFHLKNHIFNISDIYIGSKEIKIIGKGKASIKYNTIDLTLNLKTDLASNLSKIPLVGYIIFDGKSISTSLKITGKLTDPKVETMLARDIAVAPLNIILRTLTLPYKIAKDIADINISK</sequence>
<accession>A0A1W1C7L0</accession>
<protein>
    <recommendedName>
        <fullName evidence="1">YhdP central domain-containing protein</fullName>
    </recommendedName>
</protein>
<gene>
    <name evidence="2" type="ORF">MNB_SM-6-1338</name>
</gene>
<dbReference type="AlphaFoldDB" id="A0A1W1C7L0"/>
<evidence type="ECO:0000313" key="2">
    <source>
        <dbReference type="EMBL" id="SFV61745.1"/>
    </source>
</evidence>
<proteinExistence type="predicted"/>
<dbReference type="InterPro" id="IPR025263">
    <property type="entry name" value="YhdP_central"/>
</dbReference>